<protein>
    <recommendedName>
        <fullName evidence="5">Luciferin 4-monooxygenase</fullName>
        <ecNumber evidence="4">1.13.12.7</ecNumber>
    </recommendedName>
</protein>
<dbReference type="Pfam" id="PF13193">
    <property type="entry name" value="AMP-binding_C"/>
    <property type="match status" value="1"/>
</dbReference>
<evidence type="ECO:0000256" key="9">
    <source>
        <dbReference type="ARBA" id="ARBA00023033"/>
    </source>
</evidence>
<evidence type="ECO:0000313" key="18">
    <source>
        <dbReference type="Proteomes" id="UP001549920"/>
    </source>
</evidence>
<evidence type="ECO:0000256" key="4">
    <source>
        <dbReference type="ARBA" id="ARBA00012532"/>
    </source>
</evidence>
<reference evidence="17 18" key="1">
    <citation type="submission" date="2024-06" db="EMBL/GenBank/DDBJ databases">
        <title>A chromosome-level genome assembly of beet webworm, Loxostege sticticalis.</title>
        <authorList>
            <person name="Zhang Y."/>
        </authorList>
    </citation>
    <scope>NUCLEOTIDE SEQUENCE [LARGE SCALE GENOMIC DNA]</scope>
    <source>
        <strain evidence="17">AQ026</strain>
        <tissue evidence="17">Whole body</tissue>
    </source>
</reference>
<evidence type="ECO:0000256" key="11">
    <source>
        <dbReference type="ARBA" id="ARBA00023223"/>
    </source>
</evidence>
<dbReference type="InterPro" id="IPR025110">
    <property type="entry name" value="AMP-bd_C"/>
</dbReference>
<dbReference type="InterPro" id="IPR045851">
    <property type="entry name" value="AMP-bd_C_sf"/>
</dbReference>
<feature type="domain" description="AMP-dependent synthetase/ligase" evidence="15">
    <location>
        <begin position="30"/>
        <end position="398"/>
    </location>
</feature>
<comment type="catalytic activity">
    <reaction evidence="13">
        <text>firefly D-luciferin + ATP + O2 = firefly oxyluciferin + hnu + AMP + CO2 + diphosphate</text>
        <dbReference type="Rhea" id="RHEA:10732"/>
        <dbReference type="ChEBI" id="CHEBI:15379"/>
        <dbReference type="ChEBI" id="CHEBI:16526"/>
        <dbReference type="ChEBI" id="CHEBI:16792"/>
        <dbReference type="ChEBI" id="CHEBI:30212"/>
        <dbReference type="ChEBI" id="CHEBI:30616"/>
        <dbReference type="ChEBI" id="CHEBI:33019"/>
        <dbReference type="ChEBI" id="CHEBI:58038"/>
        <dbReference type="ChEBI" id="CHEBI:456215"/>
        <dbReference type="EC" id="1.13.12.7"/>
    </reaction>
</comment>
<dbReference type="Pfam" id="PF00501">
    <property type="entry name" value="AMP-binding"/>
    <property type="match status" value="1"/>
</dbReference>
<comment type="similarity">
    <text evidence="3">Belongs to the ATP-dependent AMP-binding enzyme family.</text>
</comment>
<dbReference type="EMBL" id="JBEUOH010000020">
    <property type="protein sequence ID" value="KAL0869075.1"/>
    <property type="molecule type" value="Genomic_DNA"/>
</dbReference>
<dbReference type="InterPro" id="IPR020845">
    <property type="entry name" value="AMP-binding_CS"/>
</dbReference>
<evidence type="ECO:0000256" key="3">
    <source>
        <dbReference type="ARBA" id="ARBA00006432"/>
    </source>
</evidence>
<evidence type="ECO:0000256" key="2">
    <source>
        <dbReference type="ARBA" id="ARBA00004275"/>
    </source>
</evidence>
<keyword evidence="14" id="KW-0812">Transmembrane</keyword>
<keyword evidence="14" id="KW-1133">Transmembrane helix</keyword>
<keyword evidence="11" id="KW-0455">Luminescence</keyword>
<evidence type="ECO:0000256" key="14">
    <source>
        <dbReference type="SAM" id="Phobius"/>
    </source>
</evidence>
<evidence type="ECO:0000256" key="13">
    <source>
        <dbReference type="ARBA" id="ARBA00048497"/>
    </source>
</evidence>
<feature type="domain" description="AMP-binding enzyme C-terminal" evidence="16">
    <location>
        <begin position="450"/>
        <end position="526"/>
    </location>
</feature>
<proteinExistence type="inferred from homology"/>
<evidence type="ECO:0000256" key="7">
    <source>
        <dbReference type="ARBA" id="ARBA00022842"/>
    </source>
</evidence>
<evidence type="ECO:0000256" key="1">
    <source>
        <dbReference type="ARBA" id="ARBA00001946"/>
    </source>
</evidence>
<keyword evidence="6" id="KW-0547">Nucleotide-binding</keyword>
<dbReference type="InterPro" id="IPR000873">
    <property type="entry name" value="AMP-dep_synth/lig_dom"/>
</dbReference>
<comment type="caution">
    <text evidence="17">The sequence shown here is derived from an EMBL/GenBank/DDBJ whole genome shotgun (WGS) entry which is preliminary data.</text>
</comment>
<dbReference type="Gene3D" id="3.30.300.30">
    <property type="match status" value="1"/>
</dbReference>
<keyword evidence="18" id="KW-1185">Reference proteome</keyword>
<name>A0ABR3HF85_LOXSC</name>
<keyword evidence="12" id="KW-0599">Photoprotein</keyword>
<dbReference type="SUPFAM" id="SSF56801">
    <property type="entry name" value="Acetyl-CoA synthetase-like"/>
    <property type="match status" value="1"/>
</dbReference>
<sequence>MAVSIHNNVVTGPEEEYIPAHLSYGQFMFDQLKKGGDNIALISADTEKSMTYRELLQHSVDLAVALRKLGLKKNDVIALSSENRFEFLIAALAVMYNGGILSVLNITYTPGEITHMLHIIKPKYIFVSPLAAQNIYDACQEVSFVEKLIMFGEYEVVPSLMYNDLVKEHVNVDDLTLVDVNGKEDTLAIMCSSGTTGLPKGVMLTHVNILTSTAHMKYYFNSSIKMTNHEILSALSLIPWFHAYGFITTFTILALRIKIVYLTTFEPQQYLETIQKYKINMTAIVPPLAVFLAKDPLVLKHNLTSLNEVWCGAAPLSADIQKAISERTGLKYIKNGYGLTEVTMACCVDLTGGDKVGSCGIPGPGMKIKVIDLETGKKLGPGKEGEICVKSALRMKGYQGDTAAGDALLDHEGYIRTGDIGYYDADGYIYIVDRLKELIKYKGFQVAPAELEALLLRHDGVTDCGVVGAPDALAGELPLAFVVRAPGAAVTEADLVQYVASKVSSAKHLRGGVRFVDEIPKNPAGKILRRELRKMIEIPKSKL</sequence>
<comment type="cofactor">
    <cofactor evidence="1">
        <name>Mg(2+)</name>
        <dbReference type="ChEBI" id="CHEBI:18420"/>
    </cofactor>
</comment>
<evidence type="ECO:0000259" key="16">
    <source>
        <dbReference type="Pfam" id="PF13193"/>
    </source>
</evidence>
<dbReference type="Gene3D" id="3.40.50.980">
    <property type="match status" value="2"/>
</dbReference>
<evidence type="ECO:0000256" key="8">
    <source>
        <dbReference type="ARBA" id="ARBA00023002"/>
    </source>
</evidence>
<dbReference type="EC" id="1.13.12.7" evidence="4"/>
<dbReference type="Proteomes" id="UP001549920">
    <property type="component" value="Unassembled WGS sequence"/>
</dbReference>
<dbReference type="Gene3D" id="2.30.38.10">
    <property type="entry name" value="Luciferase, Domain 3"/>
    <property type="match status" value="1"/>
</dbReference>
<keyword evidence="10" id="KW-0576">Peroxisome</keyword>
<dbReference type="PANTHER" id="PTHR24096:SF423">
    <property type="entry name" value="GM05240P"/>
    <property type="match status" value="1"/>
</dbReference>
<evidence type="ECO:0000313" key="17">
    <source>
        <dbReference type="EMBL" id="KAL0869075.1"/>
    </source>
</evidence>
<keyword evidence="8" id="KW-0560">Oxidoreductase</keyword>
<dbReference type="PANTHER" id="PTHR24096">
    <property type="entry name" value="LONG-CHAIN-FATTY-ACID--COA LIGASE"/>
    <property type="match status" value="1"/>
</dbReference>
<evidence type="ECO:0000256" key="6">
    <source>
        <dbReference type="ARBA" id="ARBA00022840"/>
    </source>
</evidence>
<keyword evidence="6" id="KW-0067">ATP-binding</keyword>
<keyword evidence="9" id="KW-0503">Monooxygenase</keyword>
<keyword evidence="14" id="KW-0472">Membrane</keyword>
<gene>
    <name evidence="17" type="ORF">ABMA27_007386</name>
</gene>
<evidence type="ECO:0000256" key="5">
    <source>
        <dbReference type="ARBA" id="ARBA00019043"/>
    </source>
</evidence>
<organism evidence="17 18">
    <name type="scientific">Loxostege sticticalis</name>
    <name type="common">Beet webworm moth</name>
    <dbReference type="NCBI Taxonomy" id="481309"/>
    <lineage>
        <taxon>Eukaryota</taxon>
        <taxon>Metazoa</taxon>
        <taxon>Ecdysozoa</taxon>
        <taxon>Arthropoda</taxon>
        <taxon>Hexapoda</taxon>
        <taxon>Insecta</taxon>
        <taxon>Pterygota</taxon>
        <taxon>Neoptera</taxon>
        <taxon>Endopterygota</taxon>
        <taxon>Lepidoptera</taxon>
        <taxon>Glossata</taxon>
        <taxon>Ditrysia</taxon>
        <taxon>Pyraloidea</taxon>
        <taxon>Crambidae</taxon>
        <taxon>Pyraustinae</taxon>
        <taxon>Loxostege</taxon>
    </lineage>
</organism>
<accession>A0ABR3HF85</accession>
<comment type="subcellular location">
    <subcellularLocation>
        <location evidence="2">Peroxisome</location>
    </subcellularLocation>
</comment>
<evidence type="ECO:0000259" key="15">
    <source>
        <dbReference type="Pfam" id="PF00501"/>
    </source>
</evidence>
<feature type="transmembrane region" description="Helical" evidence="14">
    <location>
        <begin position="231"/>
        <end position="255"/>
    </location>
</feature>
<dbReference type="PROSITE" id="PS00455">
    <property type="entry name" value="AMP_BINDING"/>
    <property type="match status" value="1"/>
</dbReference>
<evidence type="ECO:0000256" key="10">
    <source>
        <dbReference type="ARBA" id="ARBA00023140"/>
    </source>
</evidence>
<dbReference type="CDD" id="cd05911">
    <property type="entry name" value="Firefly_Luc_like"/>
    <property type="match status" value="1"/>
</dbReference>
<keyword evidence="7" id="KW-0460">Magnesium</keyword>
<evidence type="ECO:0000256" key="12">
    <source>
        <dbReference type="ARBA" id="ARBA00023262"/>
    </source>
</evidence>